<dbReference type="PANTHER" id="PTHR46649">
    <property type="match status" value="1"/>
</dbReference>
<dbReference type="AlphaFoldDB" id="W6QZ61"/>
<dbReference type="SUPFAM" id="SSF56784">
    <property type="entry name" value="HAD-like"/>
    <property type="match status" value="1"/>
</dbReference>
<dbReference type="InterPro" id="IPR006439">
    <property type="entry name" value="HAD-SF_hydro_IA"/>
</dbReference>
<dbReference type="PANTHER" id="PTHR46649:SF4">
    <property type="entry name" value="HALOACID DEHALOGENASE-LIKE HYDROLASE (HAD) SUPERFAMILY PROTEIN"/>
    <property type="match status" value="1"/>
</dbReference>
<organism evidence="1 2">
    <name type="scientific">Ectopseudomonas oleovorans (strain CECT 5344)</name>
    <name type="common">Pseudomonas pseudoalcaligenes</name>
    <dbReference type="NCBI Taxonomy" id="1182590"/>
    <lineage>
        <taxon>Bacteria</taxon>
        <taxon>Pseudomonadati</taxon>
        <taxon>Pseudomonadota</taxon>
        <taxon>Gammaproteobacteria</taxon>
        <taxon>Pseudomonadales</taxon>
        <taxon>Pseudomonadaceae</taxon>
        <taxon>Ectopseudomonas</taxon>
    </lineage>
</organism>
<dbReference type="NCBIfam" id="TIGR01549">
    <property type="entry name" value="HAD-SF-IA-v1"/>
    <property type="match status" value="1"/>
</dbReference>
<dbReference type="InterPro" id="IPR023214">
    <property type="entry name" value="HAD_sf"/>
</dbReference>
<dbReference type="EMBL" id="HG916826">
    <property type="protein sequence ID" value="CDM41742.1"/>
    <property type="molecule type" value="Genomic_DNA"/>
</dbReference>
<dbReference type="GO" id="GO:0016787">
    <property type="term" value="F:hydrolase activity"/>
    <property type="evidence" value="ECO:0007669"/>
    <property type="project" value="UniProtKB-KW"/>
</dbReference>
<evidence type="ECO:0000313" key="1">
    <source>
        <dbReference type="EMBL" id="CDM41742.1"/>
    </source>
</evidence>
<dbReference type="PRINTS" id="PR00413">
    <property type="entry name" value="HADHALOGNASE"/>
</dbReference>
<dbReference type="Proteomes" id="UP000032841">
    <property type="component" value="Chromosome"/>
</dbReference>
<protein>
    <submittedName>
        <fullName evidence="1">Haloacid dehalogenase-like family hydrolase</fullName>
    </submittedName>
</protein>
<dbReference type="Gene3D" id="3.40.50.1000">
    <property type="entry name" value="HAD superfamily/HAD-like"/>
    <property type="match status" value="1"/>
</dbReference>
<dbReference type="KEGG" id="ppse:BN5_3186"/>
<dbReference type="SFLD" id="SFLDS00003">
    <property type="entry name" value="Haloacid_Dehalogenase"/>
    <property type="match status" value="1"/>
</dbReference>
<gene>
    <name evidence="1" type="ORF">BN5_3186</name>
</gene>
<dbReference type="Pfam" id="PF00702">
    <property type="entry name" value="Hydrolase"/>
    <property type="match status" value="1"/>
</dbReference>
<evidence type="ECO:0000313" key="2">
    <source>
        <dbReference type="Proteomes" id="UP000032841"/>
    </source>
</evidence>
<proteinExistence type="predicted"/>
<dbReference type="SFLD" id="SFLDG01129">
    <property type="entry name" value="C1.5:_HAD__Beta-PGM__Phosphata"/>
    <property type="match status" value="1"/>
</dbReference>
<name>W6QZ61_ECTO5</name>
<sequence>MLRSAVLAGRLGRCVPRPQRPLMVSSVLISRSVLAGCSGENRTGVEQTSQFGEDQAVPNAQIGIPVPRVKAVIFDAFGTVLKIHKGCHPYRQVLKIGRLRGRGVRADDAKIIMTNPLSLEAAAAHFGIALLPSELERIQAELDAELQRIGPYEDALLAIEALKSAGIKVAICSNLALPYREPIERLFPGLDGYGYSFEIGTLKPDARIYQNVIEQLGVAAHEAWMIGDSQQCDRDGPTNFGIKGHYLDRYLTRTEGFADLRSFVRVVLNSNKP</sequence>
<dbReference type="InterPro" id="IPR036412">
    <property type="entry name" value="HAD-like_sf"/>
</dbReference>
<dbReference type="HOGENOM" id="CLU_088929_0_0_6"/>
<accession>W6QZ61</accession>
<reference evidence="1 2" key="1">
    <citation type="submission" date="2013-11" db="EMBL/GenBank/DDBJ databases">
        <title>Complete genome sequence of the cyanide-degrading bacterium Pseudomonas pseudoalcaligenes CECT 5344.</title>
        <authorList>
            <person name="Wibberg D."/>
            <person name="Puehler A."/>
            <person name="Schlueter A."/>
        </authorList>
    </citation>
    <scope>NUCLEOTIDE SEQUENCE [LARGE SCALE GENOMIC DNA]</scope>
    <source>
        <strain evidence="2">CECT 5344</strain>
    </source>
</reference>
<keyword evidence="1" id="KW-0378">Hydrolase</keyword>